<sequence length="139" mass="15904">IITDNEAASVQNILDHLGCDVSITRQTHWEISVDGDRDVILKRIDATGELYNSNKEFISKIKSTENTTSLLVRQKEDMLGRAKFESLTERFEIDKLSKLKHGVIWNVTVNGGNFEAILKDIFNTHILFNPLSHECYRIN</sequence>
<reference evidence="1" key="1">
    <citation type="submission" date="2018-05" db="EMBL/GenBank/DDBJ databases">
        <authorList>
            <person name="Lanie J.A."/>
            <person name="Ng W.-L."/>
            <person name="Kazmierczak K.M."/>
            <person name="Andrzejewski T.M."/>
            <person name="Davidsen T.M."/>
            <person name="Wayne K.J."/>
            <person name="Tettelin H."/>
            <person name="Glass J.I."/>
            <person name="Rusch D."/>
            <person name="Podicherti R."/>
            <person name="Tsui H.-C.T."/>
            <person name="Winkler M.E."/>
        </authorList>
    </citation>
    <scope>NUCLEOTIDE SEQUENCE</scope>
</reference>
<gene>
    <name evidence="1" type="ORF">METZ01_LOCUS345197</name>
</gene>
<dbReference type="EMBL" id="UINC01118899">
    <property type="protein sequence ID" value="SVC92343.1"/>
    <property type="molecule type" value="Genomic_DNA"/>
</dbReference>
<proteinExistence type="predicted"/>
<organism evidence="1">
    <name type="scientific">marine metagenome</name>
    <dbReference type="NCBI Taxonomy" id="408172"/>
    <lineage>
        <taxon>unclassified sequences</taxon>
        <taxon>metagenomes</taxon>
        <taxon>ecological metagenomes</taxon>
    </lineage>
</organism>
<name>A0A382R3Q7_9ZZZZ</name>
<dbReference type="AlphaFoldDB" id="A0A382R3Q7"/>
<feature type="non-terminal residue" evidence="1">
    <location>
        <position position="1"/>
    </location>
</feature>
<protein>
    <submittedName>
        <fullName evidence="1">Uncharacterized protein</fullName>
    </submittedName>
</protein>
<evidence type="ECO:0000313" key="1">
    <source>
        <dbReference type="EMBL" id="SVC92343.1"/>
    </source>
</evidence>
<accession>A0A382R3Q7</accession>